<accession>A0A8H5AWS0</accession>
<feature type="domain" description="Armadillo-like helical" evidence="6">
    <location>
        <begin position="452"/>
        <end position="660"/>
    </location>
</feature>
<feature type="region of interest" description="Disordered" evidence="5">
    <location>
        <begin position="1"/>
        <end position="41"/>
    </location>
</feature>
<dbReference type="GO" id="GO:0005829">
    <property type="term" value="C:cytosol"/>
    <property type="evidence" value="ECO:0007669"/>
    <property type="project" value="TreeGrafter"/>
</dbReference>
<evidence type="ECO:0000256" key="4">
    <source>
        <dbReference type="ARBA" id="ARBA00023136"/>
    </source>
</evidence>
<dbReference type="Proteomes" id="UP000567179">
    <property type="component" value="Unassembled WGS sequence"/>
</dbReference>
<dbReference type="InterPro" id="IPR013636">
    <property type="entry name" value="ARMH3_C"/>
</dbReference>
<evidence type="ECO:0000313" key="7">
    <source>
        <dbReference type="EMBL" id="KAF5312392.1"/>
    </source>
</evidence>
<dbReference type="InterPro" id="IPR039868">
    <property type="entry name" value="ARMD3-like"/>
</dbReference>
<dbReference type="OrthoDB" id="2012278at2759"/>
<evidence type="ECO:0000256" key="2">
    <source>
        <dbReference type="ARBA" id="ARBA00022692"/>
    </source>
</evidence>
<dbReference type="PANTHER" id="PTHR13608:SF3">
    <property type="entry name" value="ARMADILLO-LIKE HELICAL DOMAIN-CONTAINING PROTEIN 3"/>
    <property type="match status" value="1"/>
</dbReference>
<dbReference type="SMART" id="SM01158">
    <property type="entry name" value="DUF1741"/>
    <property type="match status" value="1"/>
</dbReference>
<keyword evidence="8" id="KW-1185">Reference proteome</keyword>
<evidence type="ECO:0000256" key="1">
    <source>
        <dbReference type="ARBA" id="ARBA00004370"/>
    </source>
</evidence>
<organism evidence="7 8">
    <name type="scientific">Psilocybe cf. subviscida</name>
    <dbReference type="NCBI Taxonomy" id="2480587"/>
    <lineage>
        <taxon>Eukaryota</taxon>
        <taxon>Fungi</taxon>
        <taxon>Dikarya</taxon>
        <taxon>Basidiomycota</taxon>
        <taxon>Agaricomycotina</taxon>
        <taxon>Agaricomycetes</taxon>
        <taxon>Agaricomycetidae</taxon>
        <taxon>Agaricales</taxon>
        <taxon>Agaricineae</taxon>
        <taxon>Strophariaceae</taxon>
        <taxon>Psilocybe</taxon>
    </lineage>
</organism>
<dbReference type="PANTHER" id="PTHR13608">
    <property type="entry name" value="ARMADILLO-LIKE HELICAL DOMAIN-CONTAINING PROTEIN 3"/>
    <property type="match status" value="1"/>
</dbReference>
<evidence type="ECO:0000259" key="6">
    <source>
        <dbReference type="SMART" id="SM01158"/>
    </source>
</evidence>
<name>A0A8H5AWS0_9AGAR</name>
<evidence type="ECO:0000256" key="3">
    <source>
        <dbReference type="ARBA" id="ARBA00022989"/>
    </source>
</evidence>
<evidence type="ECO:0000313" key="8">
    <source>
        <dbReference type="Proteomes" id="UP000567179"/>
    </source>
</evidence>
<dbReference type="GO" id="GO:0016020">
    <property type="term" value="C:membrane"/>
    <property type="evidence" value="ECO:0007669"/>
    <property type="project" value="UniProtKB-SubCell"/>
</dbReference>
<sequence>MDFSILNPLRPAAQQRRRSSASSVGYSSGSGFGSASGPGSGGVSRFPSKFTAIYSKLFQGIPAAQIPPHMDAERTFADLLDLKVDRTFLAGEIDKLSKEMCLGKMKASMMDRPLNSGALLFLSTLFQTCTHHARTARYTDVKKAHALETLSVLVGRVLAKNLSGWEVMEIIAGSVARSDAVFSDFTDTLYSIMADASAPASLRHQVLQVSLTYMCGVGQLSTGAYFLRRDFFPAIAALVKTPEMEEYTFEAILLLAILANYHKSDAAKLNPYLKRIKDCEDAEFMRKLCWASNFALSSSVKAYQDMMDDSVAPSLVSSIGSMFTRFRPDRALSFSAPTASRDLFKDLPIEATVVLLPIYEFLLPNLVFPTVFMEDLVSPPESLESSELTPPLPSTIISLASYLCTHASSTGSPRSIAYARLTLNILLVMVENDLIMSFATQTDVLVRPPSLPIPARKTRPLVCSILDTCILWLRNNLQKQLEVSCYMTVIWICHRVVWFLQENRIRLEYDWTDFWVSILGLLSFLSSRLDELHTTGGIEALISETVHFLELAISTSEVYLPSPRAVHELIYELVRASSALKKQGDLLQSLALPRQGAHREDTQSALTYIVTVADFYADKVAQSGTGLSGNAKDVMKIIAAQIEAEGLNTGGRIEGTETRVPSRRAQDVLDFGRVACLDGAALLP</sequence>
<reference evidence="7 8" key="1">
    <citation type="journal article" date="2020" name="ISME J.">
        <title>Uncovering the hidden diversity of litter-decomposition mechanisms in mushroom-forming fungi.</title>
        <authorList>
            <person name="Floudas D."/>
            <person name="Bentzer J."/>
            <person name="Ahren D."/>
            <person name="Johansson T."/>
            <person name="Persson P."/>
            <person name="Tunlid A."/>
        </authorList>
    </citation>
    <scope>NUCLEOTIDE SEQUENCE [LARGE SCALE GENOMIC DNA]</scope>
    <source>
        <strain evidence="7 8">CBS 101986</strain>
    </source>
</reference>
<proteinExistence type="predicted"/>
<dbReference type="EMBL" id="JAACJJ010000056">
    <property type="protein sequence ID" value="KAF5312392.1"/>
    <property type="molecule type" value="Genomic_DNA"/>
</dbReference>
<evidence type="ECO:0000256" key="5">
    <source>
        <dbReference type="SAM" id="MobiDB-lite"/>
    </source>
</evidence>
<keyword evidence="4" id="KW-0472">Membrane</keyword>
<dbReference type="AlphaFoldDB" id="A0A8H5AWS0"/>
<protein>
    <recommendedName>
        <fullName evidence="6">Armadillo-like helical domain-containing protein</fullName>
    </recommendedName>
</protein>
<comment type="caution">
    <text evidence="7">The sequence shown here is derived from an EMBL/GenBank/DDBJ whole genome shotgun (WGS) entry which is preliminary data.</text>
</comment>
<keyword evidence="3" id="KW-1133">Transmembrane helix</keyword>
<gene>
    <name evidence="7" type="ORF">D9619_002852</name>
</gene>
<keyword evidence="2" id="KW-0812">Transmembrane</keyword>
<comment type="subcellular location">
    <subcellularLocation>
        <location evidence="1">Membrane</location>
    </subcellularLocation>
</comment>
<feature type="compositionally biased region" description="Gly residues" evidence="5">
    <location>
        <begin position="28"/>
        <end position="41"/>
    </location>
</feature>
<dbReference type="Pfam" id="PF08427">
    <property type="entry name" value="ARMH3_C"/>
    <property type="match status" value="1"/>
</dbReference>